<dbReference type="OMA" id="HSIKFIP"/>
<dbReference type="SMART" id="SM01155">
    <property type="entry name" value="DUF1713"/>
    <property type="match status" value="1"/>
</dbReference>
<dbReference type="Pfam" id="PF08213">
    <property type="entry name" value="COX24_C"/>
    <property type="match status" value="1"/>
</dbReference>
<evidence type="ECO:0000313" key="2">
    <source>
        <dbReference type="EMBL" id="EFN65732.1"/>
    </source>
</evidence>
<gene>
    <name evidence="2" type="ORF">EAG_05465</name>
</gene>
<dbReference type="EMBL" id="GL440607">
    <property type="protein sequence ID" value="EFN65732.1"/>
    <property type="molecule type" value="Genomic_DNA"/>
</dbReference>
<dbReference type="OrthoDB" id="6423950at2759"/>
<protein>
    <recommendedName>
        <fullName evidence="1">Ribosomal protein mS38 C-terminal domain-containing protein</fullName>
    </recommendedName>
</protein>
<evidence type="ECO:0000313" key="3">
    <source>
        <dbReference type="Proteomes" id="UP000000311"/>
    </source>
</evidence>
<dbReference type="KEGG" id="cfo:105253779"/>
<sequence>MSINTLCAAFRKIAVGRISTIATARYYSIQQSNSDMNVISRLTANSHGILDGTKSDGIKFIPGTLNIDFGICTNRNLKNIIEMPVAKISPLQEPINRLPIQYDLPILEKSIDLPTNGKIFEKQAVRLIVIRHKKMKKHKRKKLRKRMHFLWLKIRNKRNLKREKLFQAELIDKIKQAQAFDARVYVKERLDILNKERIPRTFRGEILPAEMIKKLRDEKKAKLEAKRNKPRLTL</sequence>
<evidence type="ECO:0000259" key="1">
    <source>
        <dbReference type="SMART" id="SM01155"/>
    </source>
</evidence>
<dbReference type="STRING" id="104421.E2ALH4"/>
<dbReference type="InterPro" id="IPR013177">
    <property type="entry name" value="Ribosomal_mS38_C"/>
</dbReference>
<reference evidence="2 3" key="1">
    <citation type="journal article" date="2010" name="Science">
        <title>Genomic comparison of the ants Camponotus floridanus and Harpegnathos saltator.</title>
        <authorList>
            <person name="Bonasio R."/>
            <person name="Zhang G."/>
            <person name="Ye C."/>
            <person name="Mutti N.S."/>
            <person name="Fang X."/>
            <person name="Qin N."/>
            <person name="Donahue G."/>
            <person name="Yang P."/>
            <person name="Li Q."/>
            <person name="Li C."/>
            <person name="Zhang P."/>
            <person name="Huang Z."/>
            <person name="Berger S.L."/>
            <person name="Reinberg D."/>
            <person name="Wang J."/>
            <person name="Liebig J."/>
        </authorList>
    </citation>
    <scope>NUCLEOTIDE SEQUENCE [LARGE SCALE GENOMIC DNA]</scope>
    <source>
        <strain evidence="3">C129</strain>
    </source>
</reference>
<feature type="domain" description="Ribosomal protein mS38 C-terminal" evidence="1">
    <location>
        <begin position="123"/>
        <end position="156"/>
    </location>
</feature>
<organism evidence="3">
    <name type="scientific">Camponotus floridanus</name>
    <name type="common">Florida carpenter ant</name>
    <dbReference type="NCBI Taxonomy" id="104421"/>
    <lineage>
        <taxon>Eukaryota</taxon>
        <taxon>Metazoa</taxon>
        <taxon>Ecdysozoa</taxon>
        <taxon>Arthropoda</taxon>
        <taxon>Hexapoda</taxon>
        <taxon>Insecta</taxon>
        <taxon>Pterygota</taxon>
        <taxon>Neoptera</taxon>
        <taxon>Endopterygota</taxon>
        <taxon>Hymenoptera</taxon>
        <taxon>Apocrita</taxon>
        <taxon>Aculeata</taxon>
        <taxon>Formicoidea</taxon>
        <taxon>Formicidae</taxon>
        <taxon>Formicinae</taxon>
        <taxon>Camponotus</taxon>
    </lineage>
</organism>
<accession>E2ALH4</accession>
<name>E2ALH4_CAMFO</name>
<dbReference type="AlphaFoldDB" id="E2ALH4"/>
<dbReference type="Proteomes" id="UP000000311">
    <property type="component" value="Unassembled WGS sequence"/>
</dbReference>
<proteinExistence type="predicted"/>
<keyword evidence="3" id="KW-1185">Reference proteome</keyword>
<dbReference type="InParanoid" id="E2ALH4"/>